<dbReference type="AlphaFoldDB" id="A0A9Q0QY50"/>
<comment type="caution">
    <text evidence="1">The sequence shown here is derived from an EMBL/GenBank/DDBJ whole genome shotgun (WGS) entry which is preliminary data.</text>
</comment>
<sequence>MLLLPPAVPTPNGFGNEDQIAMRKKILVQLIQLNAQQNAPIEQFQLIPISNVALLDFFEIIKIGTKRQSLKPAVSEDIHVKNKALYISGYGWNTELKQLTYHEDNVWKSYISEYPKAKYYNN</sequence>
<dbReference type="EMBL" id="JAMYWD010000003">
    <property type="protein sequence ID" value="KAJ4976378.1"/>
    <property type="molecule type" value="Genomic_DNA"/>
</dbReference>
<organism evidence="1 2">
    <name type="scientific">Protea cynaroides</name>
    <dbReference type="NCBI Taxonomy" id="273540"/>
    <lineage>
        <taxon>Eukaryota</taxon>
        <taxon>Viridiplantae</taxon>
        <taxon>Streptophyta</taxon>
        <taxon>Embryophyta</taxon>
        <taxon>Tracheophyta</taxon>
        <taxon>Spermatophyta</taxon>
        <taxon>Magnoliopsida</taxon>
        <taxon>Proteales</taxon>
        <taxon>Proteaceae</taxon>
        <taxon>Protea</taxon>
    </lineage>
</organism>
<protein>
    <submittedName>
        <fullName evidence="1">Uncharacterized protein</fullName>
    </submittedName>
</protein>
<keyword evidence="2" id="KW-1185">Reference proteome</keyword>
<dbReference type="Proteomes" id="UP001141806">
    <property type="component" value="Unassembled WGS sequence"/>
</dbReference>
<accession>A0A9Q0QY50</accession>
<gene>
    <name evidence="1" type="ORF">NE237_001484</name>
</gene>
<name>A0A9Q0QY50_9MAGN</name>
<proteinExistence type="predicted"/>
<evidence type="ECO:0000313" key="1">
    <source>
        <dbReference type="EMBL" id="KAJ4976378.1"/>
    </source>
</evidence>
<reference evidence="1" key="1">
    <citation type="journal article" date="2023" name="Plant J.">
        <title>The genome of the king protea, Protea cynaroides.</title>
        <authorList>
            <person name="Chang J."/>
            <person name="Duong T.A."/>
            <person name="Schoeman C."/>
            <person name="Ma X."/>
            <person name="Roodt D."/>
            <person name="Barker N."/>
            <person name="Li Z."/>
            <person name="Van de Peer Y."/>
            <person name="Mizrachi E."/>
        </authorList>
    </citation>
    <scope>NUCLEOTIDE SEQUENCE</scope>
    <source>
        <tissue evidence="1">Young leaves</tissue>
    </source>
</reference>
<evidence type="ECO:0000313" key="2">
    <source>
        <dbReference type="Proteomes" id="UP001141806"/>
    </source>
</evidence>